<name>A0AAE3HJF6_9FIRM</name>
<dbReference type="Proteomes" id="UP001205748">
    <property type="component" value="Unassembled WGS sequence"/>
</dbReference>
<dbReference type="RefSeq" id="WP_257532555.1">
    <property type="nucleotide sequence ID" value="NZ_JANKAS010000014.1"/>
</dbReference>
<evidence type="ECO:0000313" key="2">
    <source>
        <dbReference type="EMBL" id="MCR1899828.1"/>
    </source>
</evidence>
<sequence>MEKLREDFSNIVGALLLSMLFSIVCNRVGYDTGIIKSLPGLLILVAISLAGYVLSYIVPIKKITAVLWVSLIAIFLSSPISPVSEQVIFHVGNVSLMSVVTPILAYAGVLVGKDWGKFRQLGLKAIIISIVVMAGTFLVSSLLGDFFMKIFG</sequence>
<dbReference type="AlphaFoldDB" id="A0AAE3HJF6"/>
<accession>A0AAE3HJF6</accession>
<protein>
    <recommendedName>
        <fullName evidence="4">DUF340 domain-containing protein</fullName>
    </recommendedName>
</protein>
<evidence type="ECO:0000256" key="1">
    <source>
        <dbReference type="SAM" id="Phobius"/>
    </source>
</evidence>
<evidence type="ECO:0000313" key="3">
    <source>
        <dbReference type="Proteomes" id="UP001205748"/>
    </source>
</evidence>
<feature type="transmembrane region" description="Helical" evidence="1">
    <location>
        <begin position="65"/>
        <end position="81"/>
    </location>
</feature>
<feature type="transmembrane region" description="Helical" evidence="1">
    <location>
        <begin position="41"/>
        <end position="58"/>
    </location>
</feature>
<keyword evidence="1" id="KW-1133">Transmembrane helix</keyword>
<proteinExistence type="predicted"/>
<organism evidence="2 3">
    <name type="scientific">Irregularibacter muris</name>
    <dbReference type="NCBI Taxonomy" id="1796619"/>
    <lineage>
        <taxon>Bacteria</taxon>
        <taxon>Bacillati</taxon>
        <taxon>Bacillota</taxon>
        <taxon>Clostridia</taxon>
        <taxon>Eubacteriales</taxon>
        <taxon>Eubacteriaceae</taxon>
        <taxon>Irregularibacter</taxon>
    </lineage>
</organism>
<feature type="transmembrane region" description="Helical" evidence="1">
    <location>
        <begin position="87"/>
        <end position="109"/>
    </location>
</feature>
<evidence type="ECO:0008006" key="4">
    <source>
        <dbReference type="Google" id="ProtNLM"/>
    </source>
</evidence>
<comment type="caution">
    <text evidence="2">The sequence shown here is derived from an EMBL/GenBank/DDBJ whole genome shotgun (WGS) entry which is preliminary data.</text>
</comment>
<keyword evidence="1" id="KW-0812">Transmembrane</keyword>
<keyword evidence="3" id="KW-1185">Reference proteome</keyword>
<gene>
    <name evidence="2" type="ORF">NSA47_12680</name>
</gene>
<reference evidence="2" key="1">
    <citation type="submission" date="2022-07" db="EMBL/GenBank/DDBJ databases">
        <title>Enhanced cultured diversity of the mouse gut microbiota enables custom-made synthetic communities.</title>
        <authorList>
            <person name="Afrizal A."/>
        </authorList>
    </citation>
    <scope>NUCLEOTIDE SEQUENCE</scope>
    <source>
        <strain evidence="2">DSM 28593</strain>
    </source>
</reference>
<keyword evidence="1" id="KW-0472">Membrane</keyword>
<feature type="transmembrane region" description="Helical" evidence="1">
    <location>
        <begin position="12"/>
        <end position="29"/>
    </location>
</feature>
<dbReference type="EMBL" id="JANKAS010000014">
    <property type="protein sequence ID" value="MCR1899828.1"/>
    <property type="molecule type" value="Genomic_DNA"/>
</dbReference>
<feature type="transmembrane region" description="Helical" evidence="1">
    <location>
        <begin position="121"/>
        <end position="143"/>
    </location>
</feature>